<dbReference type="OrthoDB" id="9790052at2"/>
<dbReference type="GO" id="GO:0006950">
    <property type="term" value="P:response to stress"/>
    <property type="evidence" value="ECO:0007669"/>
    <property type="project" value="TreeGrafter"/>
</dbReference>
<dbReference type="Gene3D" id="1.10.10.10">
    <property type="entry name" value="Winged helix-like DNA-binding domain superfamily/Winged helix DNA-binding domain"/>
    <property type="match status" value="1"/>
</dbReference>
<keyword evidence="4" id="KW-1185">Reference proteome</keyword>
<proteinExistence type="predicted"/>
<dbReference type="SMART" id="SM00347">
    <property type="entry name" value="HTH_MARR"/>
    <property type="match status" value="1"/>
</dbReference>
<dbReference type="EMBL" id="SKFG01000001">
    <property type="protein sequence ID" value="TCZ81142.1"/>
    <property type="molecule type" value="Genomic_DNA"/>
</dbReference>
<protein>
    <submittedName>
        <fullName evidence="3">MarR family transcriptional regulator</fullName>
    </submittedName>
</protein>
<dbReference type="InterPro" id="IPR036388">
    <property type="entry name" value="WH-like_DNA-bd_sf"/>
</dbReference>
<dbReference type="SUPFAM" id="SSF46785">
    <property type="entry name" value="Winged helix' DNA-binding domain"/>
    <property type="match status" value="1"/>
</dbReference>
<dbReference type="Proteomes" id="UP000295418">
    <property type="component" value="Unassembled WGS sequence"/>
</dbReference>
<dbReference type="GO" id="GO:0003677">
    <property type="term" value="F:DNA binding"/>
    <property type="evidence" value="ECO:0007669"/>
    <property type="project" value="UniProtKB-KW"/>
</dbReference>
<evidence type="ECO:0000256" key="1">
    <source>
        <dbReference type="ARBA" id="ARBA00023125"/>
    </source>
</evidence>
<comment type="caution">
    <text evidence="3">The sequence shown here is derived from an EMBL/GenBank/DDBJ whole genome shotgun (WGS) entry which is preliminary data.</text>
</comment>
<organism evidence="3 4">
    <name type="scientific">Paenibacillus albiflavus</name>
    <dbReference type="NCBI Taxonomy" id="2545760"/>
    <lineage>
        <taxon>Bacteria</taxon>
        <taxon>Bacillati</taxon>
        <taxon>Bacillota</taxon>
        <taxon>Bacilli</taxon>
        <taxon>Bacillales</taxon>
        <taxon>Paenibacillaceae</taxon>
        <taxon>Paenibacillus</taxon>
    </lineage>
</organism>
<dbReference type="InterPro" id="IPR000835">
    <property type="entry name" value="HTH_MarR-typ"/>
</dbReference>
<dbReference type="PROSITE" id="PS50995">
    <property type="entry name" value="HTH_MARR_2"/>
    <property type="match status" value="1"/>
</dbReference>
<dbReference type="GO" id="GO:0003700">
    <property type="term" value="F:DNA-binding transcription factor activity"/>
    <property type="evidence" value="ECO:0007669"/>
    <property type="project" value="InterPro"/>
</dbReference>
<evidence type="ECO:0000313" key="4">
    <source>
        <dbReference type="Proteomes" id="UP000295418"/>
    </source>
</evidence>
<keyword evidence="1" id="KW-0238">DNA-binding</keyword>
<dbReference type="RefSeq" id="WP_132416143.1">
    <property type="nucleotide sequence ID" value="NZ_SKFG01000001.1"/>
</dbReference>
<dbReference type="AlphaFoldDB" id="A0A4V2WPX8"/>
<reference evidence="3 4" key="1">
    <citation type="submission" date="2019-03" db="EMBL/GenBank/DDBJ databases">
        <authorList>
            <person name="Kim M.K.M."/>
        </authorList>
    </citation>
    <scope>NUCLEOTIDE SEQUENCE [LARGE SCALE GENOMIC DNA]</scope>
    <source>
        <strain evidence="3 4">18JY21-1</strain>
    </source>
</reference>
<dbReference type="PANTHER" id="PTHR33164:SF43">
    <property type="entry name" value="HTH-TYPE TRANSCRIPTIONAL REPRESSOR YETL"/>
    <property type="match status" value="1"/>
</dbReference>
<feature type="domain" description="HTH marR-type" evidence="2">
    <location>
        <begin position="3"/>
        <end position="134"/>
    </location>
</feature>
<dbReference type="PRINTS" id="PR00598">
    <property type="entry name" value="HTHMARR"/>
</dbReference>
<dbReference type="InterPro" id="IPR039422">
    <property type="entry name" value="MarR/SlyA-like"/>
</dbReference>
<accession>A0A4V2WPX8</accession>
<name>A0A4V2WPX8_9BACL</name>
<dbReference type="Pfam" id="PF01047">
    <property type="entry name" value="MarR"/>
    <property type="match status" value="1"/>
</dbReference>
<evidence type="ECO:0000259" key="2">
    <source>
        <dbReference type="PROSITE" id="PS50995"/>
    </source>
</evidence>
<gene>
    <name evidence="3" type="ORF">E0485_02375</name>
</gene>
<sequence length="134" mass="15651">MYSNEFAKLWFKLSKEFKSHMEDRLSPSLTEGQLIVLELATTQEQMKPSDFIEHLETTPAAITTLLDRMEKNELITRQRDEKDRRIVWIHVTDKGKAECARGIAVREELLNHYLNRISAHNQQLLIYLLGKVAN</sequence>
<evidence type="ECO:0000313" key="3">
    <source>
        <dbReference type="EMBL" id="TCZ81142.1"/>
    </source>
</evidence>
<dbReference type="PANTHER" id="PTHR33164">
    <property type="entry name" value="TRANSCRIPTIONAL REGULATOR, MARR FAMILY"/>
    <property type="match status" value="1"/>
</dbReference>
<dbReference type="InterPro" id="IPR036390">
    <property type="entry name" value="WH_DNA-bd_sf"/>
</dbReference>